<dbReference type="SUPFAM" id="SSF53098">
    <property type="entry name" value="Ribonuclease H-like"/>
    <property type="match status" value="1"/>
</dbReference>
<comment type="caution">
    <text evidence="2">The sequence shown here is derived from an EMBL/GenBank/DDBJ whole genome shotgun (WGS) entry which is preliminary data.</text>
</comment>
<gene>
    <name evidence="2" type="ORF">IFM89_031052</name>
</gene>
<dbReference type="InterPro" id="IPR012337">
    <property type="entry name" value="RNaseH-like_sf"/>
</dbReference>
<dbReference type="InterPro" id="IPR053151">
    <property type="entry name" value="RNase_H-like"/>
</dbReference>
<organism evidence="2 3">
    <name type="scientific">Coptis chinensis</name>
    <dbReference type="NCBI Taxonomy" id="261450"/>
    <lineage>
        <taxon>Eukaryota</taxon>
        <taxon>Viridiplantae</taxon>
        <taxon>Streptophyta</taxon>
        <taxon>Embryophyta</taxon>
        <taxon>Tracheophyta</taxon>
        <taxon>Spermatophyta</taxon>
        <taxon>Magnoliopsida</taxon>
        <taxon>Ranunculales</taxon>
        <taxon>Ranunculaceae</taxon>
        <taxon>Coptidoideae</taxon>
        <taxon>Coptis</taxon>
    </lineage>
</organism>
<dbReference type="InterPro" id="IPR036397">
    <property type="entry name" value="RNaseH_sf"/>
</dbReference>
<dbReference type="GO" id="GO:0003676">
    <property type="term" value="F:nucleic acid binding"/>
    <property type="evidence" value="ECO:0007669"/>
    <property type="project" value="InterPro"/>
</dbReference>
<reference evidence="2 3" key="1">
    <citation type="submission" date="2020-10" db="EMBL/GenBank/DDBJ databases">
        <title>The Coptis chinensis genome and diversification of protoberbering-type alkaloids.</title>
        <authorList>
            <person name="Wang B."/>
            <person name="Shu S."/>
            <person name="Song C."/>
            <person name="Liu Y."/>
        </authorList>
    </citation>
    <scope>NUCLEOTIDE SEQUENCE [LARGE SCALE GENOMIC DNA]</scope>
    <source>
        <strain evidence="2">HL-2020</strain>
        <tissue evidence="2">Leaf</tissue>
    </source>
</reference>
<dbReference type="PANTHER" id="PTHR47723">
    <property type="entry name" value="OS05G0353850 PROTEIN"/>
    <property type="match status" value="1"/>
</dbReference>
<dbReference type="OrthoDB" id="1675415at2759"/>
<dbReference type="InterPro" id="IPR044730">
    <property type="entry name" value="RNase_H-like_dom_plant"/>
</dbReference>
<sequence length="185" mass="20411">MQLKSRSELQVELPQFLEQIKSFEIDMVGLKYFTDEDFNALNIPSDLHRKLSLATGCYRLPVGDCIKINTDRAAKGNPGPAGVGSTFRDSSGRFLLVYNRNIDNTTNYIAACSAILESTKEPVTRSWHSLWVETDSVAAGTAFNTGKVPCVAYVNKVETTTGMISGHKITKDLEEVNFSALLQPM</sequence>
<dbReference type="Proteomes" id="UP000631114">
    <property type="component" value="Unassembled WGS sequence"/>
</dbReference>
<proteinExistence type="predicted"/>
<dbReference type="CDD" id="cd06222">
    <property type="entry name" value="RNase_H_like"/>
    <property type="match status" value="1"/>
</dbReference>
<dbReference type="GO" id="GO:0004523">
    <property type="term" value="F:RNA-DNA hybrid ribonuclease activity"/>
    <property type="evidence" value="ECO:0007669"/>
    <property type="project" value="InterPro"/>
</dbReference>
<dbReference type="CDD" id="cd09487">
    <property type="entry name" value="SAM_superfamily"/>
    <property type="match status" value="1"/>
</dbReference>
<name>A0A835H8S3_9MAGN</name>
<dbReference type="PANTHER" id="PTHR47723:SF19">
    <property type="entry name" value="POLYNUCLEOTIDYL TRANSFERASE, RIBONUCLEASE H-LIKE SUPERFAMILY PROTEIN"/>
    <property type="match status" value="1"/>
</dbReference>
<accession>A0A835H8S3</accession>
<evidence type="ECO:0000313" key="2">
    <source>
        <dbReference type="EMBL" id="KAF9594450.1"/>
    </source>
</evidence>
<evidence type="ECO:0000259" key="1">
    <source>
        <dbReference type="Pfam" id="PF13456"/>
    </source>
</evidence>
<evidence type="ECO:0000313" key="3">
    <source>
        <dbReference type="Proteomes" id="UP000631114"/>
    </source>
</evidence>
<keyword evidence="3" id="KW-1185">Reference proteome</keyword>
<dbReference type="AlphaFoldDB" id="A0A835H8S3"/>
<dbReference type="Gene3D" id="3.30.420.10">
    <property type="entry name" value="Ribonuclease H-like superfamily/Ribonuclease H"/>
    <property type="match status" value="1"/>
</dbReference>
<dbReference type="InterPro" id="IPR002156">
    <property type="entry name" value="RNaseH_domain"/>
</dbReference>
<dbReference type="EMBL" id="JADFTS010000008">
    <property type="protein sequence ID" value="KAF9594450.1"/>
    <property type="molecule type" value="Genomic_DNA"/>
</dbReference>
<feature type="domain" description="RNase H type-1" evidence="1">
    <location>
        <begin position="69"/>
        <end position="137"/>
    </location>
</feature>
<protein>
    <recommendedName>
        <fullName evidence="1">RNase H type-1 domain-containing protein</fullName>
    </recommendedName>
</protein>
<dbReference type="Pfam" id="PF13456">
    <property type="entry name" value="RVT_3"/>
    <property type="match status" value="1"/>
</dbReference>